<dbReference type="SUPFAM" id="SSF48726">
    <property type="entry name" value="Immunoglobulin"/>
    <property type="match status" value="3"/>
</dbReference>
<dbReference type="GO" id="GO:0007156">
    <property type="term" value="P:homophilic cell adhesion via plasma membrane adhesion molecules"/>
    <property type="evidence" value="ECO:0007669"/>
    <property type="project" value="TreeGrafter"/>
</dbReference>
<dbReference type="Gene3D" id="2.60.40.10">
    <property type="entry name" value="Immunoglobulins"/>
    <property type="match status" value="2"/>
</dbReference>
<name>A0A7D9HR47_PARCT</name>
<comment type="caution">
    <text evidence="3">The sequence shown here is derived from an EMBL/GenBank/DDBJ whole genome shotgun (WGS) entry which is preliminary data.</text>
</comment>
<evidence type="ECO:0000313" key="3">
    <source>
        <dbReference type="EMBL" id="CAB3991508.1"/>
    </source>
</evidence>
<evidence type="ECO:0000256" key="1">
    <source>
        <dbReference type="SAM" id="MobiDB-lite"/>
    </source>
</evidence>
<keyword evidence="4" id="KW-1185">Reference proteome</keyword>
<dbReference type="GO" id="GO:0050808">
    <property type="term" value="P:synapse organization"/>
    <property type="evidence" value="ECO:0007669"/>
    <property type="project" value="TreeGrafter"/>
</dbReference>
<dbReference type="AlphaFoldDB" id="A0A7D9HR47"/>
<dbReference type="InterPro" id="IPR050958">
    <property type="entry name" value="Cell_Adh-Cytoskel_Orgn"/>
</dbReference>
<dbReference type="OrthoDB" id="5987241at2759"/>
<keyword evidence="2" id="KW-0812">Transmembrane</keyword>
<feature type="transmembrane region" description="Helical" evidence="2">
    <location>
        <begin position="303"/>
        <end position="323"/>
    </location>
</feature>
<dbReference type="InterPro" id="IPR036179">
    <property type="entry name" value="Ig-like_dom_sf"/>
</dbReference>
<organism evidence="3 4">
    <name type="scientific">Paramuricea clavata</name>
    <name type="common">Red gorgonian</name>
    <name type="synonym">Violescent sea-whip</name>
    <dbReference type="NCBI Taxonomy" id="317549"/>
    <lineage>
        <taxon>Eukaryota</taxon>
        <taxon>Metazoa</taxon>
        <taxon>Cnidaria</taxon>
        <taxon>Anthozoa</taxon>
        <taxon>Octocorallia</taxon>
        <taxon>Malacalcyonacea</taxon>
        <taxon>Plexauridae</taxon>
        <taxon>Paramuricea</taxon>
    </lineage>
</organism>
<dbReference type="PROSITE" id="PS50835">
    <property type="entry name" value="IG_LIKE"/>
    <property type="match status" value="1"/>
</dbReference>
<dbReference type="InterPro" id="IPR007110">
    <property type="entry name" value="Ig-like_dom"/>
</dbReference>
<feature type="region of interest" description="Disordered" evidence="1">
    <location>
        <begin position="388"/>
        <end position="421"/>
    </location>
</feature>
<feature type="compositionally biased region" description="Basic and acidic residues" evidence="1">
    <location>
        <begin position="403"/>
        <end position="413"/>
    </location>
</feature>
<dbReference type="GO" id="GO:0030424">
    <property type="term" value="C:axon"/>
    <property type="evidence" value="ECO:0007669"/>
    <property type="project" value="TreeGrafter"/>
</dbReference>
<dbReference type="InterPro" id="IPR003599">
    <property type="entry name" value="Ig_sub"/>
</dbReference>
<evidence type="ECO:0000313" key="4">
    <source>
        <dbReference type="Proteomes" id="UP001152795"/>
    </source>
</evidence>
<dbReference type="EMBL" id="CACRXK020001863">
    <property type="protein sequence ID" value="CAB3991508.1"/>
    <property type="molecule type" value="Genomic_DNA"/>
</dbReference>
<dbReference type="PANTHER" id="PTHR45080">
    <property type="entry name" value="CONTACTIN 5"/>
    <property type="match status" value="1"/>
</dbReference>
<dbReference type="GO" id="GO:0005886">
    <property type="term" value="C:plasma membrane"/>
    <property type="evidence" value="ECO:0007669"/>
    <property type="project" value="TreeGrafter"/>
</dbReference>
<dbReference type="InterPro" id="IPR013783">
    <property type="entry name" value="Ig-like_fold"/>
</dbReference>
<accession>A0A7D9HR47</accession>
<dbReference type="Pfam" id="PF13927">
    <property type="entry name" value="Ig_3"/>
    <property type="match status" value="1"/>
</dbReference>
<keyword evidence="2" id="KW-0472">Membrane</keyword>
<reference evidence="3" key="1">
    <citation type="submission" date="2020-04" db="EMBL/GenBank/DDBJ databases">
        <authorList>
            <person name="Alioto T."/>
            <person name="Alioto T."/>
            <person name="Gomez Garrido J."/>
        </authorList>
    </citation>
    <scope>NUCLEOTIDE SEQUENCE</scope>
    <source>
        <strain evidence="3">A484AB</strain>
    </source>
</reference>
<dbReference type="PANTHER" id="PTHR45080:SF32">
    <property type="entry name" value="MAM DOMAIN CONTAINING GLYCOSYLPHOSPHATIDYLINOSITOL ANCHOR 1"/>
    <property type="match status" value="1"/>
</dbReference>
<gene>
    <name evidence="3" type="ORF">PACLA_8A069470</name>
</gene>
<dbReference type="Proteomes" id="UP001152795">
    <property type="component" value="Unassembled WGS sequence"/>
</dbReference>
<sequence>MTSLIQCSCKSSTTPYFSVHYAELGKRFVLDVKVYYVLYTWLKDDKPLAIETCSYGSQSTNPRIYSCSGDPDLIFRKTKLEDSGKYILELSCPGRKIYSFEMIVEAKPFVFIDCNDMTVNEGDSITCICKATNEMPFATVSWQWNKLEEGNLGRKDLSDILILRNLSRNQSGTYTCLAKSRNLVNKSYASFHLKVMPKTSTNSTVEIQYFKVFQEFGVGYSELSLFCKAEGFPKPNYTISHNGTAVKFGNTYTVDTGKISSLGQYECLAKNGASSDKRLLFLNESLFVKSCLDKEIRKAETEWEVVFIVGACSFLAGIIVLYVSMCCCKKFKKDGVGYENAAYVDVSARNAHGRLGPASDNVEMRLRHTSDSPGNEEVPYDLPVVENTRDHDYYNDNGYQELSEDREKDEERYQSLNLIDS</sequence>
<dbReference type="SMART" id="SM00409">
    <property type="entry name" value="IG"/>
    <property type="match status" value="2"/>
</dbReference>
<dbReference type="GO" id="GO:0043025">
    <property type="term" value="C:neuronal cell body"/>
    <property type="evidence" value="ECO:0007669"/>
    <property type="project" value="TreeGrafter"/>
</dbReference>
<dbReference type="GO" id="GO:0008046">
    <property type="term" value="F:axon guidance receptor activity"/>
    <property type="evidence" value="ECO:0007669"/>
    <property type="project" value="TreeGrafter"/>
</dbReference>
<keyword evidence="2" id="KW-1133">Transmembrane helix</keyword>
<protein>
    <submittedName>
        <fullName evidence="3">Hemicentin-2 isoform X1</fullName>
    </submittedName>
</protein>
<evidence type="ECO:0000256" key="2">
    <source>
        <dbReference type="SAM" id="Phobius"/>
    </source>
</evidence>
<proteinExistence type="predicted"/>